<evidence type="ECO:0000256" key="4">
    <source>
        <dbReference type="ARBA" id="ARBA00022840"/>
    </source>
</evidence>
<name>A0A450V417_9GAMM</name>
<dbReference type="EMBL" id="CAADFJ010000179">
    <property type="protein sequence ID" value="VFK04405.1"/>
    <property type="molecule type" value="Genomic_DNA"/>
</dbReference>
<dbReference type="InterPro" id="IPR027417">
    <property type="entry name" value="P-loop_NTPase"/>
</dbReference>
<evidence type="ECO:0000313" key="8">
    <source>
        <dbReference type="EMBL" id="VFK04405.1"/>
    </source>
</evidence>
<dbReference type="InterPro" id="IPR003593">
    <property type="entry name" value="AAA+_ATPase"/>
</dbReference>
<evidence type="ECO:0000256" key="1">
    <source>
        <dbReference type="ARBA" id="ARBA00005417"/>
    </source>
</evidence>
<evidence type="ECO:0000259" key="5">
    <source>
        <dbReference type="PROSITE" id="PS50893"/>
    </source>
</evidence>
<proteinExistence type="inferred from homology"/>
<dbReference type="PANTHER" id="PTHR42788:SF13">
    <property type="entry name" value="ALIPHATIC SULFONATES IMPORT ATP-BINDING PROTEIN SSUB"/>
    <property type="match status" value="1"/>
</dbReference>
<dbReference type="EMBL" id="CAADFG010000181">
    <property type="protein sequence ID" value="VFK00084.1"/>
    <property type="molecule type" value="Genomic_DNA"/>
</dbReference>
<keyword evidence="4 6" id="KW-0067">ATP-binding</keyword>
<dbReference type="PROSITE" id="PS00211">
    <property type="entry name" value="ABC_TRANSPORTER_1"/>
    <property type="match status" value="1"/>
</dbReference>
<comment type="similarity">
    <text evidence="1">Belongs to the ABC transporter superfamily.</text>
</comment>
<keyword evidence="3" id="KW-0547">Nucleotide-binding</keyword>
<dbReference type="PROSITE" id="PS50893">
    <property type="entry name" value="ABC_TRANSPORTER_2"/>
    <property type="match status" value="1"/>
</dbReference>
<dbReference type="AlphaFoldDB" id="A0A450V417"/>
<sequence>MMPQSAIDFRHFSLAFSNSKDNVPLKVLHHISFSIQPGEIVTIVGPSGCGKTTLLRVIAGLLTQEDTNVVCDGSLKIFGLPPSEAKRQRFFAFTFQNPVLLPWRNVRQNVGLPLEIMSSDGEKNKSRIDKMLSTVGISEFEEAMPSEISGGMKQRANLARALVQEPKILLMDEPFGSLDEVTRERLNFELLRIHRVRKPTILFITHSLSEATLLADRVFILSKRPTTVREIIPVELEQERTEETLLSPEYLELVRRVRDVFVQEDPAV</sequence>
<protein>
    <submittedName>
        <fullName evidence="6">NitT/TauT family transport system ATP-binding protein</fullName>
    </submittedName>
</protein>
<dbReference type="Pfam" id="PF00005">
    <property type="entry name" value="ABC_tran"/>
    <property type="match status" value="1"/>
</dbReference>
<dbReference type="CDD" id="cd03293">
    <property type="entry name" value="ABC_NrtD_SsuB_transporters"/>
    <property type="match status" value="1"/>
</dbReference>
<evidence type="ECO:0000256" key="2">
    <source>
        <dbReference type="ARBA" id="ARBA00022448"/>
    </source>
</evidence>
<dbReference type="GO" id="GO:0016887">
    <property type="term" value="F:ATP hydrolysis activity"/>
    <property type="evidence" value="ECO:0007669"/>
    <property type="project" value="InterPro"/>
</dbReference>
<dbReference type="SMART" id="SM00382">
    <property type="entry name" value="AAA"/>
    <property type="match status" value="1"/>
</dbReference>
<dbReference type="EMBL" id="CAADFI010000160">
    <property type="protein sequence ID" value="VFJ99505.1"/>
    <property type="molecule type" value="Genomic_DNA"/>
</dbReference>
<dbReference type="InterPro" id="IPR003439">
    <property type="entry name" value="ABC_transporter-like_ATP-bd"/>
</dbReference>
<dbReference type="InterPro" id="IPR017871">
    <property type="entry name" value="ABC_transporter-like_CS"/>
</dbReference>
<evidence type="ECO:0000313" key="7">
    <source>
        <dbReference type="EMBL" id="VFK00084.1"/>
    </source>
</evidence>
<organism evidence="6">
    <name type="scientific">Candidatus Kentrum eta</name>
    <dbReference type="NCBI Taxonomy" id="2126337"/>
    <lineage>
        <taxon>Bacteria</taxon>
        <taxon>Pseudomonadati</taxon>
        <taxon>Pseudomonadota</taxon>
        <taxon>Gammaproteobacteria</taxon>
        <taxon>Candidatus Kentrum</taxon>
    </lineage>
</organism>
<dbReference type="InterPro" id="IPR050166">
    <property type="entry name" value="ABC_transporter_ATP-bind"/>
</dbReference>
<dbReference type="PANTHER" id="PTHR42788">
    <property type="entry name" value="TAURINE IMPORT ATP-BINDING PROTEIN-RELATED"/>
    <property type="match status" value="1"/>
</dbReference>
<dbReference type="GO" id="GO:0005524">
    <property type="term" value="F:ATP binding"/>
    <property type="evidence" value="ECO:0007669"/>
    <property type="project" value="UniProtKB-KW"/>
</dbReference>
<dbReference type="SUPFAM" id="SSF52540">
    <property type="entry name" value="P-loop containing nucleoside triphosphate hydrolases"/>
    <property type="match status" value="1"/>
</dbReference>
<reference evidence="6" key="1">
    <citation type="submission" date="2019-02" db="EMBL/GenBank/DDBJ databases">
        <authorList>
            <person name="Gruber-Vodicka R. H."/>
            <person name="Seah K. B. B."/>
        </authorList>
    </citation>
    <scope>NUCLEOTIDE SEQUENCE</scope>
    <source>
        <strain evidence="8">BECK_SA2B12</strain>
        <strain evidence="7">BECK_SA2B15</strain>
        <strain evidence="6">BECK_SA2B20</strain>
    </source>
</reference>
<keyword evidence="2" id="KW-0813">Transport</keyword>
<dbReference type="Gene3D" id="3.40.50.300">
    <property type="entry name" value="P-loop containing nucleotide triphosphate hydrolases"/>
    <property type="match status" value="1"/>
</dbReference>
<evidence type="ECO:0000256" key="3">
    <source>
        <dbReference type="ARBA" id="ARBA00022741"/>
    </source>
</evidence>
<accession>A0A450V417</accession>
<feature type="domain" description="ABC transporter" evidence="5">
    <location>
        <begin position="9"/>
        <end position="248"/>
    </location>
</feature>
<evidence type="ECO:0000313" key="6">
    <source>
        <dbReference type="EMBL" id="VFJ99505.1"/>
    </source>
</evidence>
<gene>
    <name evidence="7" type="ORF">BECKH772A_GA0070896_101814</name>
    <name evidence="6" type="ORF">BECKH772B_GA0070898_101604</name>
    <name evidence="8" type="ORF">BECKH772C_GA0070978_101794</name>
</gene>